<dbReference type="InterPro" id="IPR045877">
    <property type="entry name" value="ZFP36-like"/>
</dbReference>
<sequence>MSRATTAVVARRPPSQTSKGSAAATLQRRHRSCSVASSTTSTDSAPSVKSCLSSAAVAMASSSPPAPAAAVLTSSTKSGQQQQQQQRGKHSSLLPPHQHQQLQQQLNYKTEYCTRFQESGGHCPFGDRCQFAHDASELQRRPRSLTYKTRPCWSGDSCLYQQNHQRCIYLHGSETPEMFDEQRGITFAKVQQICAKKAMKQQQQQQQTKSKLKNDQRLSMPAIPSPSMTAPPKNPLLSATTQQDATTATAASSSSSRRRIHRSQTLPSMTPVEAAASGIPASIQSATDAVQRKQDAQDHMTVALLPPPPPHPSAATALQEQEQLQSDSAHHTNNGRVMSWLFTDQANQQPQPSQQSACSRRKPFEALSNLRTTSTDEGGAVDGSDSASGSLPSFPQGYDLVSDAPSSSSSSSLPREPISRTTSTSAAPQQGQSMQVFQKPTFLSRSNRWSKSGAKKACPPKALSLSSLAEEELLSPARSAARLASPALALMHTLRTPTRPTVSGAAATVGMPVIGSHYAVLPVPVGASASASAAPVAATYDPFSMKTMMMMPMLPPSMSMPMPGQPMPLLPPQPLMNTNHHNKSMMMMTMTTGFPGATAMSMHSKTDRSLLFSPGTPLTDMIPVLGLEQLESWKDICFDD</sequence>
<evidence type="ECO:0000259" key="7">
    <source>
        <dbReference type="PROSITE" id="PS50103"/>
    </source>
</evidence>
<accession>A0A9P6Q741</accession>
<feature type="compositionally biased region" description="Low complexity" evidence="6">
    <location>
        <begin position="238"/>
        <end position="255"/>
    </location>
</feature>
<dbReference type="Proteomes" id="UP000807716">
    <property type="component" value="Unassembled WGS sequence"/>
</dbReference>
<dbReference type="PROSITE" id="PS50103">
    <property type="entry name" value="ZF_C3H1"/>
    <property type="match status" value="1"/>
</dbReference>
<organism evidence="8 9">
    <name type="scientific">Actinomortierella ambigua</name>
    <dbReference type="NCBI Taxonomy" id="1343610"/>
    <lineage>
        <taxon>Eukaryota</taxon>
        <taxon>Fungi</taxon>
        <taxon>Fungi incertae sedis</taxon>
        <taxon>Mucoromycota</taxon>
        <taxon>Mortierellomycotina</taxon>
        <taxon>Mortierellomycetes</taxon>
        <taxon>Mortierellales</taxon>
        <taxon>Mortierellaceae</taxon>
        <taxon>Actinomortierella</taxon>
    </lineage>
</organism>
<feature type="compositionally biased region" description="Low complexity" evidence="6">
    <location>
        <begin position="313"/>
        <end position="325"/>
    </location>
</feature>
<dbReference type="InterPro" id="IPR036855">
    <property type="entry name" value="Znf_CCCH_sf"/>
</dbReference>
<feature type="region of interest" description="Disordered" evidence="6">
    <location>
        <begin position="301"/>
        <end position="328"/>
    </location>
</feature>
<dbReference type="Gene3D" id="4.10.1000.10">
    <property type="entry name" value="Zinc finger, CCCH-type"/>
    <property type="match status" value="1"/>
</dbReference>
<evidence type="ECO:0000256" key="3">
    <source>
        <dbReference type="ARBA" id="ARBA00022771"/>
    </source>
</evidence>
<feature type="region of interest" description="Disordered" evidence="6">
    <location>
        <begin position="371"/>
        <end position="438"/>
    </location>
</feature>
<name>A0A9P6Q741_9FUNG</name>
<dbReference type="PANTHER" id="PTHR12547">
    <property type="entry name" value="CCCH ZINC FINGER/TIS11-RELATED"/>
    <property type="match status" value="1"/>
</dbReference>
<feature type="region of interest" description="Disordered" evidence="6">
    <location>
        <begin position="201"/>
        <end position="273"/>
    </location>
</feature>
<keyword evidence="2" id="KW-0677">Repeat</keyword>
<evidence type="ECO:0000313" key="8">
    <source>
        <dbReference type="EMBL" id="KAG0260967.1"/>
    </source>
</evidence>
<dbReference type="PANTHER" id="PTHR12547:SF18">
    <property type="entry name" value="PROTEIN TIS11"/>
    <property type="match status" value="1"/>
</dbReference>
<dbReference type="AlphaFoldDB" id="A0A9P6Q741"/>
<dbReference type="GO" id="GO:0003729">
    <property type="term" value="F:mRNA binding"/>
    <property type="evidence" value="ECO:0007669"/>
    <property type="project" value="InterPro"/>
</dbReference>
<keyword evidence="3 5" id="KW-0863">Zinc-finger</keyword>
<dbReference type="GO" id="GO:0008270">
    <property type="term" value="F:zinc ion binding"/>
    <property type="evidence" value="ECO:0007669"/>
    <property type="project" value="UniProtKB-KW"/>
</dbReference>
<dbReference type="EMBL" id="JAAAJB010000232">
    <property type="protein sequence ID" value="KAG0260967.1"/>
    <property type="molecule type" value="Genomic_DNA"/>
</dbReference>
<proteinExistence type="predicted"/>
<keyword evidence="4 5" id="KW-0862">Zinc</keyword>
<feature type="region of interest" description="Disordered" evidence="6">
    <location>
        <begin position="65"/>
        <end position="101"/>
    </location>
</feature>
<feature type="region of interest" description="Disordered" evidence="6">
    <location>
        <begin position="1"/>
        <end position="48"/>
    </location>
</feature>
<comment type="caution">
    <text evidence="8">The sequence shown here is derived from an EMBL/GenBank/DDBJ whole genome shotgun (WGS) entry which is preliminary data.</text>
</comment>
<feature type="zinc finger region" description="C3H1-type" evidence="5">
    <location>
        <begin position="107"/>
        <end position="136"/>
    </location>
</feature>
<feature type="domain" description="C3H1-type" evidence="7">
    <location>
        <begin position="107"/>
        <end position="136"/>
    </location>
</feature>
<evidence type="ECO:0000256" key="5">
    <source>
        <dbReference type="PROSITE-ProRule" id="PRU00723"/>
    </source>
</evidence>
<keyword evidence="1 5" id="KW-0479">Metal-binding</keyword>
<feature type="compositionally biased region" description="Low complexity" evidence="6">
    <location>
        <begin position="33"/>
        <end position="48"/>
    </location>
</feature>
<protein>
    <recommendedName>
        <fullName evidence="7">C3H1-type domain-containing protein</fullName>
    </recommendedName>
</protein>
<dbReference type="SMART" id="SM00356">
    <property type="entry name" value="ZnF_C3H1"/>
    <property type="match status" value="1"/>
</dbReference>
<evidence type="ECO:0000256" key="6">
    <source>
        <dbReference type="SAM" id="MobiDB-lite"/>
    </source>
</evidence>
<keyword evidence="9" id="KW-1185">Reference proteome</keyword>
<evidence type="ECO:0000313" key="9">
    <source>
        <dbReference type="Proteomes" id="UP000807716"/>
    </source>
</evidence>
<gene>
    <name evidence="8" type="ORF">DFQ27_003245</name>
</gene>
<reference evidence="8" key="1">
    <citation type="journal article" date="2020" name="Fungal Divers.">
        <title>Resolving the Mortierellaceae phylogeny through synthesis of multi-gene phylogenetics and phylogenomics.</title>
        <authorList>
            <person name="Vandepol N."/>
            <person name="Liber J."/>
            <person name="Desiro A."/>
            <person name="Na H."/>
            <person name="Kennedy M."/>
            <person name="Barry K."/>
            <person name="Grigoriev I.V."/>
            <person name="Miller A.N."/>
            <person name="O'Donnell K."/>
            <person name="Stajich J.E."/>
            <person name="Bonito G."/>
        </authorList>
    </citation>
    <scope>NUCLEOTIDE SEQUENCE</scope>
    <source>
        <strain evidence="8">BC1065</strain>
    </source>
</reference>
<dbReference type="OrthoDB" id="410307at2759"/>
<evidence type="ECO:0000256" key="4">
    <source>
        <dbReference type="ARBA" id="ARBA00022833"/>
    </source>
</evidence>
<dbReference type="Pfam" id="PF00642">
    <property type="entry name" value="zf-CCCH"/>
    <property type="match status" value="1"/>
</dbReference>
<evidence type="ECO:0000256" key="2">
    <source>
        <dbReference type="ARBA" id="ARBA00022737"/>
    </source>
</evidence>
<dbReference type="SUPFAM" id="SSF90229">
    <property type="entry name" value="CCCH zinc finger"/>
    <property type="match status" value="1"/>
</dbReference>
<feature type="compositionally biased region" description="Polar residues" evidence="6">
    <location>
        <begin position="419"/>
        <end position="438"/>
    </location>
</feature>
<evidence type="ECO:0000256" key="1">
    <source>
        <dbReference type="ARBA" id="ARBA00022723"/>
    </source>
</evidence>
<feature type="compositionally biased region" description="Low complexity" evidence="6">
    <location>
        <begin position="65"/>
        <end position="86"/>
    </location>
</feature>
<dbReference type="InterPro" id="IPR000571">
    <property type="entry name" value="Znf_CCCH"/>
</dbReference>